<reference evidence="10 11" key="1">
    <citation type="journal article" date="2016" name="Nat. Commun.">
        <title>Thousands of microbial genomes shed light on interconnected biogeochemical processes in an aquifer system.</title>
        <authorList>
            <person name="Anantharaman K."/>
            <person name="Brown C.T."/>
            <person name="Hug L.A."/>
            <person name="Sharon I."/>
            <person name="Castelle C.J."/>
            <person name="Probst A.J."/>
            <person name="Thomas B.C."/>
            <person name="Singh A."/>
            <person name="Wilkins M.J."/>
            <person name="Karaoz U."/>
            <person name="Brodie E.L."/>
            <person name="Williams K.H."/>
            <person name="Hubbard S.S."/>
            <person name="Banfield J.F."/>
        </authorList>
    </citation>
    <scope>NUCLEOTIDE SEQUENCE [LARGE SCALE GENOMIC DNA]</scope>
</reference>
<evidence type="ECO:0000256" key="5">
    <source>
        <dbReference type="ARBA" id="ARBA00022692"/>
    </source>
</evidence>
<evidence type="ECO:0000256" key="7">
    <source>
        <dbReference type="ARBA" id="ARBA00023136"/>
    </source>
</evidence>
<evidence type="ECO:0000259" key="9">
    <source>
        <dbReference type="Pfam" id="PF12019"/>
    </source>
</evidence>
<evidence type="ECO:0000256" key="8">
    <source>
        <dbReference type="SAM" id="Phobius"/>
    </source>
</evidence>
<feature type="domain" description="General secretion pathway GspH" evidence="9">
    <location>
        <begin position="59"/>
        <end position="157"/>
    </location>
</feature>
<keyword evidence="2" id="KW-1003">Cell membrane</keyword>
<dbReference type="Proteomes" id="UP000179034">
    <property type="component" value="Unassembled WGS sequence"/>
</dbReference>
<evidence type="ECO:0000256" key="4">
    <source>
        <dbReference type="ARBA" id="ARBA00022519"/>
    </source>
</evidence>
<name>A0A1F5YAP9_9BACT</name>
<keyword evidence="4" id="KW-0997">Cell inner membrane</keyword>
<proteinExistence type="predicted"/>
<dbReference type="GO" id="GO:0015628">
    <property type="term" value="P:protein secretion by the type II secretion system"/>
    <property type="evidence" value="ECO:0007669"/>
    <property type="project" value="InterPro"/>
</dbReference>
<evidence type="ECO:0000313" key="10">
    <source>
        <dbReference type="EMBL" id="OGF96921.1"/>
    </source>
</evidence>
<protein>
    <submittedName>
        <fullName evidence="10">Type II secretion system protein GspH</fullName>
    </submittedName>
</protein>
<keyword evidence="3" id="KW-0488">Methylation</keyword>
<feature type="transmembrane region" description="Helical" evidence="8">
    <location>
        <begin position="21"/>
        <end position="44"/>
    </location>
</feature>
<dbReference type="InterPro" id="IPR022346">
    <property type="entry name" value="T2SS_GspH"/>
</dbReference>
<gene>
    <name evidence="10" type="ORF">A2Z06_03305</name>
</gene>
<dbReference type="Gene3D" id="3.30.700.10">
    <property type="entry name" value="Glycoprotein, Type 4 Pilin"/>
    <property type="match status" value="1"/>
</dbReference>
<evidence type="ECO:0000256" key="1">
    <source>
        <dbReference type="ARBA" id="ARBA00004377"/>
    </source>
</evidence>
<dbReference type="Pfam" id="PF07963">
    <property type="entry name" value="N_methyl"/>
    <property type="match status" value="1"/>
</dbReference>
<comment type="caution">
    <text evidence="10">The sequence shown here is derived from an EMBL/GenBank/DDBJ whole genome shotgun (WGS) entry which is preliminary data.</text>
</comment>
<accession>A0A1F5YAP9</accession>
<organism evidence="10 11">
    <name type="scientific">Candidatus Glassbacteria bacterium RBG_16_58_8</name>
    <dbReference type="NCBI Taxonomy" id="1817866"/>
    <lineage>
        <taxon>Bacteria</taxon>
        <taxon>Candidatus Glassiibacteriota</taxon>
    </lineage>
</organism>
<evidence type="ECO:0000313" key="11">
    <source>
        <dbReference type="Proteomes" id="UP000179034"/>
    </source>
</evidence>
<dbReference type="AlphaFoldDB" id="A0A1F5YAP9"/>
<dbReference type="GO" id="GO:0005886">
    <property type="term" value="C:plasma membrane"/>
    <property type="evidence" value="ECO:0007669"/>
    <property type="project" value="UniProtKB-SubCell"/>
</dbReference>
<keyword evidence="5 8" id="KW-0812">Transmembrane</keyword>
<keyword evidence="6 8" id="KW-1133">Transmembrane helix</keyword>
<evidence type="ECO:0000256" key="3">
    <source>
        <dbReference type="ARBA" id="ARBA00022481"/>
    </source>
</evidence>
<evidence type="ECO:0000256" key="2">
    <source>
        <dbReference type="ARBA" id="ARBA00022475"/>
    </source>
</evidence>
<sequence length="162" mass="18405">MAKWRQSITMRQRYQKRDNGFSLLELLIVVAIMGILVGISFPYWGEILDSYRINTATAVLTSELRLARFEAVKTNDRVRVRMLSSTRYVMERDEGDQWEAIRPATEFSDRYWTQGVTITNSPDPAVFFPSGRAEGAITYQVALDGQGVSQVTVSLSGMVRRT</sequence>
<dbReference type="Pfam" id="PF12019">
    <property type="entry name" value="GspH"/>
    <property type="match status" value="1"/>
</dbReference>
<dbReference type="InterPro" id="IPR012902">
    <property type="entry name" value="N_methyl_site"/>
</dbReference>
<keyword evidence="7 8" id="KW-0472">Membrane</keyword>
<dbReference type="NCBIfam" id="TIGR02532">
    <property type="entry name" value="IV_pilin_GFxxxE"/>
    <property type="match status" value="1"/>
</dbReference>
<dbReference type="EMBL" id="MFIW01000103">
    <property type="protein sequence ID" value="OGF96921.1"/>
    <property type="molecule type" value="Genomic_DNA"/>
</dbReference>
<comment type="subcellular location">
    <subcellularLocation>
        <location evidence="1">Cell inner membrane</location>
        <topology evidence="1">Single-pass membrane protein</topology>
    </subcellularLocation>
</comment>
<dbReference type="GO" id="GO:0015627">
    <property type="term" value="C:type II protein secretion system complex"/>
    <property type="evidence" value="ECO:0007669"/>
    <property type="project" value="InterPro"/>
</dbReference>
<dbReference type="InterPro" id="IPR045584">
    <property type="entry name" value="Pilin-like"/>
</dbReference>
<evidence type="ECO:0000256" key="6">
    <source>
        <dbReference type="ARBA" id="ARBA00022989"/>
    </source>
</evidence>
<dbReference type="SUPFAM" id="SSF54523">
    <property type="entry name" value="Pili subunits"/>
    <property type="match status" value="1"/>
</dbReference>